<evidence type="ECO:0000256" key="2">
    <source>
        <dbReference type="ARBA" id="ARBA00006772"/>
    </source>
</evidence>
<dbReference type="EMBL" id="JBAMIC010004070">
    <property type="protein sequence ID" value="KAK7087216.1"/>
    <property type="molecule type" value="Genomic_DNA"/>
</dbReference>
<evidence type="ECO:0000313" key="8">
    <source>
        <dbReference type="EMBL" id="KAK7087216.1"/>
    </source>
</evidence>
<dbReference type="InterPro" id="IPR031312">
    <property type="entry name" value="Na/sul_symport_CS"/>
</dbReference>
<keyword evidence="6 7" id="KW-0472">Membrane</keyword>
<comment type="caution">
    <text evidence="8">The sequence shown here is derived from an EMBL/GenBank/DDBJ whole genome shotgun (WGS) entry which is preliminary data.</text>
</comment>
<evidence type="ECO:0000313" key="9">
    <source>
        <dbReference type="Proteomes" id="UP001374579"/>
    </source>
</evidence>
<evidence type="ECO:0000256" key="1">
    <source>
        <dbReference type="ARBA" id="ARBA00004141"/>
    </source>
</evidence>
<organism evidence="8 9">
    <name type="scientific">Littorina saxatilis</name>
    <dbReference type="NCBI Taxonomy" id="31220"/>
    <lineage>
        <taxon>Eukaryota</taxon>
        <taxon>Metazoa</taxon>
        <taxon>Spiralia</taxon>
        <taxon>Lophotrochozoa</taxon>
        <taxon>Mollusca</taxon>
        <taxon>Gastropoda</taxon>
        <taxon>Caenogastropoda</taxon>
        <taxon>Littorinimorpha</taxon>
        <taxon>Littorinoidea</taxon>
        <taxon>Littorinidae</taxon>
        <taxon>Littorina</taxon>
    </lineage>
</organism>
<accession>A0AAN9AI00</accession>
<dbReference type="GO" id="GO:0005886">
    <property type="term" value="C:plasma membrane"/>
    <property type="evidence" value="ECO:0007669"/>
    <property type="project" value="TreeGrafter"/>
</dbReference>
<name>A0AAN9AI00_9CAEN</name>
<reference evidence="8 9" key="1">
    <citation type="submission" date="2024-02" db="EMBL/GenBank/DDBJ databases">
        <title>Chromosome-scale genome assembly of the rough periwinkle Littorina saxatilis.</title>
        <authorList>
            <person name="De Jode A."/>
            <person name="Faria R."/>
            <person name="Formenti G."/>
            <person name="Sims Y."/>
            <person name="Smith T.P."/>
            <person name="Tracey A."/>
            <person name="Wood J.M.D."/>
            <person name="Zagrodzka Z.B."/>
            <person name="Johannesson K."/>
            <person name="Butlin R.K."/>
            <person name="Leder E.H."/>
        </authorList>
    </citation>
    <scope>NUCLEOTIDE SEQUENCE [LARGE SCALE GENOMIC DNA]</scope>
    <source>
        <strain evidence="8">Snail1</strain>
        <tissue evidence="8">Muscle</tissue>
    </source>
</reference>
<protein>
    <submittedName>
        <fullName evidence="8">Uncharacterized protein</fullName>
    </submittedName>
</protein>
<dbReference type="Proteomes" id="UP001374579">
    <property type="component" value="Unassembled WGS sequence"/>
</dbReference>
<keyword evidence="9" id="KW-1185">Reference proteome</keyword>
<keyword evidence="3" id="KW-0813">Transport</keyword>
<keyword evidence="5 7" id="KW-1133">Transmembrane helix</keyword>
<feature type="transmembrane region" description="Helical" evidence="7">
    <location>
        <begin position="38"/>
        <end position="57"/>
    </location>
</feature>
<comment type="similarity">
    <text evidence="2">Belongs to the SLC13A/DASS transporter (TC 2.A.47) family. NADC subfamily.</text>
</comment>
<proteinExistence type="inferred from homology"/>
<keyword evidence="4 7" id="KW-0812">Transmembrane</keyword>
<dbReference type="GO" id="GO:0015141">
    <property type="term" value="F:succinate transmembrane transporter activity"/>
    <property type="evidence" value="ECO:0007669"/>
    <property type="project" value="UniProtKB-ARBA"/>
</dbReference>
<dbReference type="InterPro" id="IPR001898">
    <property type="entry name" value="SLC13A/DASS"/>
</dbReference>
<dbReference type="PANTHER" id="PTHR10283">
    <property type="entry name" value="SOLUTE CARRIER FAMILY 13 MEMBER"/>
    <property type="match status" value="1"/>
</dbReference>
<sequence length="84" mass="8932">MSSAAVATSFAFMMPVATPPNAIVFSHGHLSIPDMVLAGFMMNIIAVLCLSLAVNTWGDAIFHFQTMPDIFLNITESAAVATRS</sequence>
<evidence type="ECO:0000256" key="3">
    <source>
        <dbReference type="ARBA" id="ARBA00022448"/>
    </source>
</evidence>
<dbReference type="Pfam" id="PF00939">
    <property type="entry name" value="Na_sulph_symp"/>
    <property type="match status" value="1"/>
</dbReference>
<evidence type="ECO:0000256" key="6">
    <source>
        <dbReference type="ARBA" id="ARBA00023136"/>
    </source>
</evidence>
<dbReference type="AlphaFoldDB" id="A0AAN9AI00"/>
<evidence type="ECO:0000256" key="7">
    <source>
        <dbReference type="SAM" id="Phobius"/>
    </source>
</evidence>
<gene>
    <name evidence="8" type="ORF">V1264_021292</name>
</gene>
<dbReference type="PANTHER" id="PTHR10283:SF82">
    <property type="entry name" value="SOLUTE CARRIER FAMILY 13 MEMBER 2"/>
    <property type="match status" value="1"/>
</dbReference>
<dbReference type="PROSITE" id="PS01271">
    <property type="entry name" value="NA_SULFATE"/>
    <property type="match status" value="1"/>
</dbReference>
<evidence type="ECO:0000256" key="5">
    <source>
        <dbReference type="ARBA" id="ARBA00022989"/>
    </source>
</evidence>
<evidence type="ECO:0000256" key="4">
    <source>
        <dbReference type="ARBA" id="ARBA00022692"/>
    </source>
</evidence>
<comment type="subcellular location">
    <subcellularLocation>
        <location evidence="1">Membrane</location>
        <topology evidence="1">Multi-pass membrane protein</topology>
    </subcellularLocation>
</comment>